<reference evidence="2" key="1">
    <citation type="journal article" date="2023" name="Mol. Biol. Evol.">
        <title>Third-Generation Sequencing Reveals the Adaptive Role of the Epigenome in Three Deep-Sea Polychaetes.</title>
        <authorList>
            <person name="Perez M."/>
            <person name="Aroh O."/>
            <person name="Sun Y."/>
            <person name="Lan Y."/>
            <person name="Juniper S.K."/>
            <person name="Young C.R."/>
            <person name="Angers B."/>
            <person name="Qian P.Y."/>
        </authorList>
    </citation>
    <scope>NUCLEOTIDE SEQUENCE</scope>
    <source>
        <strain evidence="2">P08H-3</strain>
    </source>
</reference>
<dbReference type="EMBL" id="JAODUP010000995">
    <property type="protein sequence ID" value="KAK2142114.1"/>
    <property type="molecule type" value="Genomic_DNA"/>
</dbReference>
<keyword evidence="1" id="KW-0812">Transmembrane</keyword>
<gene>
    <name evidence="2" type="ORF">LSH36_995g01059</name>
</gene>
<accession>A0AAD9IWT2</accession>
<dbReference type="AlphaFoldDB" id="A0AAD9IWT2"/>
<protein>
    <submittedName>
        <fullName evidence="2">Uncharacterized protein</fullName>
    </submittedName>
</protein>
<feature type="transmembrane region" description="Helical" evidence="1">
    <location>
        <begin position="18"/>
        <end position="39"/>
    </location>
</feature>
<dbReference type="Proteomes" id="UP001208570">
    <property type="component" value="Unassembled WGS sequence"/>
</dbReference>
<keyword evidence="1" id="KW-1133">Transmembrane helix</keyword>
<evidence type="ECO:0000256" key="1">
    <source>
        <dbReference type="SAM" id="Phobius"/>
    </source>
</evidence>
<evidence type="ECO:0000313" key="2">
    <source>
        <dbReference type="EMBL" id="KAK2142114.1"/>
    </source>
</evidence>
<proteinExistence type="predicted"/>
<organism evidence="2 3">
    <name type="scientific">Paralvinella palmiformis</name>
    <dbReference type="NCBI Taxonomy" id="53620"/>
    <lineage>
        <taxon>Eukaryota</taxon>
        <taxon>Metazoa</taxon>
        <taxon>Spiralia</taxon>
        <taxon>Lophotrochozoa</taxon>
        <taxon>Annelida</taxon>
        <taxon>Polychaeta</taxon>
        <taxon>Sedentaria</taxon>
        <taxon>Canalipalpata</taxon>
        <taxon>Terebellida</taxon>
        <taxon>Terebelliformia</taxon>
        <taxon>Alvinellidae</taxon>
        <taxon>Paralvinella</taxon>
    </lineage>
</organism>
<evidence type="ECO:0000313" key="3">
    <source>
        <dbReference type="Proteomes" id="UP001208570"/>
    </source>
</evidence>
<name>A0AAD9IWT2_9ANNE</name>
<keyword evidence="1" id="KW-0472">Membrane</keyword>
<comment type="caution">
    <text evidence="2">The sequence shown here is derived from an EMBL/GenBank/DDBJ whole genome shotgun (WGS) entry which is preliminary data.</text>
</comment>
<keyword evidence="3" id="KW-1185">Reference proteome</keyword>
<sequence length="43" mass="4741">MSANSTVIPLFPGNGIPAVLYIITILEINIYMFSCYPCFKLAT</sequence>